<dbReference type="PANTHER" id="PTHR12589:SF7">
    <property type="entry name" value="6-PYRUVOYL TETRAHYDROBIOPTERIN SYNTHASE"/>
    <property type="match status" value="1"/>
</dbReference>
<evidence type="ECO:0000256" key="4">
    <source>
        <dbReference type="ARBA" id="ARBA00023239"/>
    </source>
</evidence>
<comment type="cofactor">
    <cofactor evidence="1">
        <name>Zn(2+)</name>
        <dbReference type="ChEBI" id="CHEBI:29105"/>
    </cofactor>
</comment>
<evidence type="ECO:0000256" key="1">
    <source>
        <dbReference type="ARBA" id="ARBA00001947"/>
    </source>
</evidence>
<keyword evidence="4" id="KW-0456">Lyase</keyword>
<proteinExistence type="predicted"/>
<dbReference type="InterPro" id="IPR038418">
    <property type="entry name" value="6-PTP_synth/QueD_sf"/>
</dbReference>
<organism evidence="5">
    <name type="scientific">hydrocarbon metagenome</name>
    <dbReference type="NCBI Taxonomy" id="938273"/>
    <lineage>
        <taxon>unclassified sequences</taxon>
        <taxon>metagenomes</taxon>
        <taxon>ecological metagenomes</taxon>
    </lineage>
</organism>
<dbReference type="AlphaFoldDB" id="A0A0W8F2S9"/>
<dbReference type="PANTHER" id="PTHR12589">
    <property type="entry name" value="PYRUVOYL TETRAHYDROBIOPTERIN SYNTHASE"/>
    <property type="match status" value="1"/>
</dbReference>
<keyword evidence="3" id="KW-0862">Zinc</keyword>
<dbReference type="Gene3D" id="3.30.479.10">
    <property type="entry name" value="6-pyruvoyl tetrahydropterin synthase/QueD"/>
    <property type="match status" value="1"/>
</dbReference>
<dbReference type="SUPFAM" id="SSF55620">
    <property type="entry name" value="Tetrahydrobiopterin biosynthesis enzymes-like"/>
    <property type="match status" value="1"/>
</dbReference>
<name>A0A0W8F2S9_9ZZZZ</name>
<gene>
    <name evidence="5" type="ORF">ASZ90_015182</name>
</gene>
<reference evidence="5" key="1">
    <citation type="journal article" date="2015" name="Proc. Natl. Acad. Sci. U.S.A.">
        <title>Networks of energetic and metabolic interactions define dynamics in microbial communities.</title>
        <authorList>
            <person name="Embree M."/>
            <person name="Liu J.K."/>
            <person name="Al-Bassam M.M."/>
            <person name="Zengler K."/>
        </authorList>
    </citation>
    <scope>NUCLEOTIDE SEQUENCE</scope>
</reference>
<evidence type="ECO:0000256" key="3">
    <source>
        <dbReference type="ARBA" id="ARBA00022833"/>
    </source>
</evidence>
<sequence length="134" mass="15381">MNSRIYKTVHFDASHRLMHYPGKCAHLHGHRWRVEVWMEGRVNDTTGILVDYNTITSVIEQFDHQTILNTDDPMVPCIGQFQPVITTAGDPTSELLAELLREMLDTRCRNTGAEARVVRIRVWESDTCCAEIRA</sequence>
<dbReference type="InterPro" id="IPR007115">
    <property type="entry name" value="6-PTP_synth/QueD"/>
</dbReference>
<dbReference type="Pfam" id="PF01242">
    <property type="entry name" value="PTPS"/>
    <property type="match status" value="1"/>
</dbReference>
<dbReference type="EMBL" id="LNQE01001580">
    <property type="protein sequence ID" value="KUG15161.1"/>
    <property type="molecule type" value="Genomic_DNA"/>
</dbReference>
<evidence type="ECO:0000313" key="5">
    <source>
        <dbReference type="EMBL" id="KUG15161.1"/>
    </source>
</evidence>
<protein>
    <submittedName>
        <fullName evidence="5">Queuosine biosynthesis qued, ptps-i</fullName>
    </submittedName>
</protein>
<evidence type="ECO:0000256" key="2">
    <source>
        <dbReference type="ARBA" id="ARBA00022723"/>
    </source>
</evidence>
<keyword evidence="2" id="KW-0479">Metal-binding</keyword>
<dbReference type="GO" id="GO:0016829">
    <property type="term" value="F:lyase activity"/>
    <property type="evidence" value="ECO:0007669"/>
    <property type="project" value="UniProtKB-KW"/>
</dbReference>
<accession>A0A0W8F2S9</accession>
<comment type="caution">
    <text evidence="5">The sequence shown here is derived from an EMBL/GenBank/DDBJ whole genome shotgun (WGS) entry which is preliminary data.</text>
</comment>
<dbReference type="GO" id="GO:0046872">
    <property type="term" value="F:metal ion binding"/>
    <property type="evidence" value="ECO:0007669"/>
    <property type="project" value="UniProtKB-KW"/>
</dbReference>